<dbReference type="InterPro" id="IPR018060">
    <property type="entry name" value="HTH_AraC"/>
</dbReference>
<dbReference type="EMBL" id="QVEV01000015">
    <property type="protein sequence ID" value="RGC15109.1"/>
    <property type="molecule type" value="Genomic_DNA"/>
</dbReference>
<dbReference type="OrthoDB" id="9816335at2"/>
<comment type="caution">
    <text evidence="5">The sequence shown here is derived from an EMBL/GenBank/DDBJ whole genome shotgun (WGS) entry which is preliminary data.</text>
</comment>
<evidence type="ECO:0000256" key="3">
    <source>
        <dbReference type="ARBA" id="ARBA00023163"/>
    </source>
</evidence>
<sequence length="327" mass="39070">MNMKKLDDFLYADTKQEIWHREHPNTFSDRYQGLEYILRNDEKVFFFDFTDEMLIEDIMIIKESRYTKLYPHFHKYMELNYIYSGECIFTINDQKLCMQEGDICLLQPGVIHSAETKGRKDIVINIAFSDKFSAMEMFDAMNSKPIMSQFLQSYFDKSRQQDEFLIFKNMGNSLLSDTLLSIFYIYFTERPMNYDDMMKQYLKLLFLHLANATIDQAVSNFKEENDEVVYRVLTYISKHYASCSLQKIADELGYNYNYVSNLIRKKTGKTFTEIKTEQQMETAKRMILNSSLPIYKIMEHCGFNNQTFFYKKFESIFRCSPSSMRRK</sequence>
<dbReference type="InterPro" id="IPR037923">
    <property type="entry name" value="HTH-like"/>
</dbReference>
<dbReference type="InterPro" id="IPR003313">
    <property type="entry name" value="AraC-bd"/>
</dbReference>
<evidence type="ECO:0000259" key="4">
    <source>
        <dbReference type="PROSITE" id="PS01124"/>
    </source>
</evidence>
<dbReference type="SUPFAM" id="SSF51215">
    <property type="entry name" value="Regulatory protein AraC"/>
    <property type="match status" value="1"/>
</dbReference>
<keyword evidence="2" id="KW-0238">DNA-binding</keyword>
<dbReference type="SUPFAM" id="SSF46689">
    <property type="entry name" value="Homeodomain-like"/>
    <property type="match status" value="1"/>
</dbReference>
<dbReference type="RefSeq" id="WP_117443258.1">
    <property type="nucleotide sequence ID" value="NZ_JAJFEN010000020.1"/>
</dbReference>
<dbReference type="Gene3D" id="1.10.10.60">
    <property type="entry name" value="Homeodomain-like"/>
    <property type="match status" value="2"/>
</dbReference>
<reference evidence="5 6" key="1">
    <citation type="submission" date="2018-08" db="EMBL/GenBank/DDBJ databases">
        <title>A genome reference for cultivated species of the human gut microbiota.</title>
        <authorList>
            <person name="Zou Y."/>
            <person name="Xue W."/>
            <person name="Luo G."/>
        </authorList>
    </citation>
    <scope>NUCLEOTIDE SEQUENCE [LARGE SCALE GENOMIC DNA]</scope>
    <source>
        <strain evidence="5 6">OF01-2LB</strain>
    </source>
</reference>
<evidence type="ECO:0000256" key="2">
    <source>
        <dbReference type="ARBA" id="ARBA00023125"/>
    </source>
</evidence>
<dbReference type="InterPro" id="IPR009057">
    <property type="entry name" value="Homeodomain-like_sf"/>
</dbReference>
<evidence type="ECO:0000313" key="6">
    <source>
        <dbReference type="Proteomes" id="UP000260025"/>
    </source>
</evidence>
<dbReference type="PROSITE" id="PS01124">
    <property type="entry name" value="HTH_ARAC_FAMILY_2"/>
    <property type="match status" value="1"/>
</dbReference>
<dbReference type="Pfam" id="PF02311">
    <property type="entry name" value="AraC_binding"/>
    <property type="match status" value="1"/>
</dbReference>
<dbReference type="GO" id="GO:0043565">
    <property type="term" value="F:sequence-specific DNA binding"/>
    <property type="evidence" value="ECO:0007669"/>
    <property type="project" value="InterPro"/>
</dbReference>
<keyword evidence="3" id="KW-0804">Transcription</keyword>
<dbReference type="GO" id="GO:0003700">
    <property type="term" value="F:DNA-binding transcription factor activity"/>
    <property type="evidence" value="ECO:0007669"/>
    <property type="project" value="InterPro"/>
</dbReference>
<feature type="domain" description="HTH araC/xylS-type" evidence="4">
    <location>
        <begin position="230"/>
        <end position="327"/>
    </location>
</feature>
<dbReference type="PANTHER" id="PTHR43280">
    <property type="entry name" value="ARAC-FAMILY TRANSCRIPTIONAL REGULATOR"/>
    <property type="match status" value="1"/>
</dbReference>
<dbReference type="Pfam" id="PF12833">
    <property type="entry name" value="HTH_18"/>
    <property type="match status" value="1"/>
</dbReference>
<proteinExistence type="predicted"/>
<dbReference type="InterPro" id="IPR014710">
    <property type="entry name" value="RmlC-like_jellyroll"/>
</dbReference>
<organism evidence="5 6">
    <name type="scientific">Clostridium innocuum</name>
    <dbReference type="NCBI Taxonomy" id="1522"/>
    <lineage>
        <taxon>Bacteria</taxon>
        <taxon>Bacillati</taxon>
        <taxon>Bacillota</taxon>
        <taxon>Clostridia</taxon>
        <taxon>Eubacteriales</taxon>
        <taxon>Clostridiaceae</taxon>
        <taxon>Clostridium</taxon>
    </lineage>
</organism>
<gene>
    <name evidence="5" type="ORF">DXA38_11100</name>
</gene>
<dbReference type="PANTHER" id="PTHR43280:SF28">
    <property type="entry name" value="HTH-TYPE TRANSCRIPTIONAL ACTIVATOR RHAS"/>
    <property type="match status" value="1"/>
</dbReference>
<dbReference type="AlphaFoldDB" id="A0A3E2VV69"/>
<dbReference type="Gene3D" id="2.60.120.10">
    <property type="entry name" value="Jelly Rolls"/>
    <property type="match status" value="1"/>
</dbReference>
<evidence type="ECO:0000256" key="1">
    <source>
        <dbReference type="ARBA" id="ARBA00023015"/>
    </source>
</evidence>
<keyword evidence="1" id="KW-0805">Transcription regulation</keyword>
<name>A0A3E2VV69_CLOIN</name>
<accession>A0A3E2VV69</accession>
<dbReference type="SMART" id="SM00342">
    <property type="entry name" value="HTH_ARAC"/>
    <property type="match status" value="1"/>
</dbReference>
<protein>
    <submittedName>
        <fullName evidence="5">Helix-turn-helix domain-containing protein</fullName>
    </submittedName>
</protein>
<dbReference type="Proteomes" id="UP000260025">
    <property type="component" value="Unassembled WGS sequence"/>
</dbReference>
<evidence type="ECO:0000313" key="5">
    <source>
        <dbReference type="EMBL" id="RGC15109.1"/>
    </source>
</evidence>